<protein>
    <submittedName>
        <fullName evidence="1">Uncharacterized protein</fullName>
    </submittedName>
</protein>
<gene>
    <name evidence="1" type="ORF">QFC24_001021</name>
</gene>
<proteinExistence type="predicted"/>
<dbReference type="EMBL" id="JASBWV010000002">
    <property type="protein sequence ID" value="KAJ9127611.1"/>
    <property type="molecule type" value="Genomic_DNA"/>
</dbReference>
<dbReference type="Proteomes" id="UP001234202">
    <property type="component" value="Unassembled WGS sequence"/>
</dbReference>
<evidence type="ECO:0000313" key="1">
    <source>
        <dbReference type="EMBL" id="KAJ9127611.1"/>
    </source>
</evidence>
<name>A0ACC2XVF4_9TREE</name>
<keyword evidence="2" id="KW-1185">Reference proteome</keyword>
<reference evidence="1" key="1">
    <citation type="submission" date="2023-04" db="EMBL/GenBank/DDBJ databases">
        <title>Draft Genome sequencing of Naganishia species isolated from polar environments using Oxford Nanopore Technology.</title>
        <authorList>
            <person name="Leo P."/>
            <person name="Venkateswaran K."/>
        </authorList>
    </citation>
    <scope>NUCLEOTIDE SEQUENCE</scope>
    <source>
        <strain evidence="1">DBVPG 5303</strain>
    </source>
</reference>
<evidence type="ECO:0000313" key="2">
    <source>
        <dbReference type="Proteomes" id="UP001234202"/>
    </source>
</evidence>
<accession>A0ACC2XVF4</accession>
<organism evidence="1 2">
    <name type="scientific">Naganishia onofrii</name>
    <dbReference type="NCBI Taxonomy" id="1851511"/>
    <lineage>
        <taxon>Eukaryota</taxon>
        <taxon>Fungi</taxon>
        <taxon>Dikarya</taxon>
        <taxon>Basidiomycota</taxon>
        <taxon>Agaricomycotina</taxon>
        <taxon>Tremellomycetes</taxon>
        <taxon>Filobasidiales</taxon>
        <taxon>Filobasidiaceae</taxon>
        <taxon>Naganishia</taxon>
    </lineage>
</organism>
<comment type="caution">
    <text evidence="1">The sequence shown here is derived from an EMBL/GenBank/DDBJ whole genome shotgun (WGS) entry which is preliminary data.</text>
</comment>
<sequence length="141" mass="15428">MVTRFYAASKNHLAIGRYLIEKGADTLLRFTQINAKDRASQTPLHRAATTGSVSLLQLLLNPPAGRPKTRLNTADRAGNTPMHLAMESGHGEATVVLIEAGADRERQNSENQVPEEIDGVGGQEQKKVRQYVVSRVGPRDE</sequence>